<proteinExistence type="predicted"/>
<organism evidence="1">
    <name type="scientific">Cereibacter sphaeroides (strain ATCC 17025 / ATH 2.4.3)</name>
    <name type="common">Rhodobacter sphaeroides</name>
    <dbReference type="NCBI Taxonomy" id="349102"/>
    <lineage>
        <taxon>Bacteria</taxon>
        <taxon>Pseudomonadati</taxon>
        <taxon>Pseudomonadota</taxon>
        <taxon>Alphaproteobacteria</taxon>
        <taxon>Rhodobacterales</taxon>
        <taxon>Paracoccaceae</taxon>
        <taxon>Cereibacter</taxon>
    </lineage>
</organism>
<evidence type="ECO:0000313" key="1">
    <source>
        <dbReference type="EMBL" id="ABP72693.1"/>
    </source>
</evidence>
<reference evidence="1" key="1">
    <citation type="submission" date="2007-04" db="EMBL/GenBank/DDBJ databases">
        <title>Complete sequence of plasmid pRSPA01 of Rhodobacter sphaeroides ATCC 17025.</title>
        <authorList>
            <consortium name="US DOE Joint Genome Institute"/>
            <person name="Copeland A."/>
            <person name="Lucas S."/>
            <person name="Lapidus A."/>
            <person name="Barry K."/>
            <person name="Detter J.C."/>
            <person name="Glavina del Rio T."/>
            <person name="Hammon N."/>
            <person name="Israni S."/>
            <person name="Dalin E."/>
            <person name="Tice H."/>
            <person name="Pitluck S."/>
            <person name="Chertkov O."/>
            <person name="Brettin T."/>
            <person name="Bruce D."/>
            <person name="Han C."/>
            <person name="Schmutz J."/>
            <person name="Larimer F."/>
            <person name="Land M."/>
            <person name="Hauser L."/>
            <person name="Kyrpides N."/>
            <person name="Kim E."/>
            <person name="Richardson P."/>
            <person name="Mackenzie C."/>
            <person name="Choudhary M."/>
            <person name="Donohue T.J."/>
            <person name="Kaplan S."/>
        </authorList>
    </citation>
    <scope>NUCLEOTIDE SEQUENCE [LARGE SCALE GENOMIC DNA]</scope>
    <source>
        <strain evidence="1">ATCC 17025</strain>
        <plasmid evidence="1">pRSPA01</plasmid>
    </source>
</reference>
<protein>
    <recommendedName>
        <fullName evidence="2">UvrD-like helicase C-terminal domain-containing protein</fullName>
    </recommendedName>
</protein>
<dbReference type="EMBL" id="CP000662">
    <property type="protein sequence ID" value="ABP72693.1"/>
    <property type="molecule type" value="Genomic_DNA"/>
</dbReference>
<gene>
    <name evidence="1" type="ordered locus">Rsph17025_3838</name>
</gene>
<sequence length="119" mass="12959">MHEDEAVFYVAMTRARSSLTVLAQGRHPFLRSVGGAVLQREVSPDPTSLPNAGHRIIAPDPRLVDLSFAGRLKDGAPSLAAIAETAVGDPVTLSRHGDRWLGVQSRHLVDRVEDESIWL</sequence>
<keyword evidence="1" id="KW-0614">Plasmid</keyword>
<dbReference type="HOGENOM" id="CLU_2059613_0_0_5"/>
<evidence type="ECO:0008006" key="2">
    <source>
        <dbReference type="Google" id="ProtNLM"/>
    </source>
</evidence>
<dbReference type="BioCyc" id="RSPH349102:G1G8M-3957-MONOMER"/>
<name>A4WZ79_CERS5</name>
<dbReference type="KEGG" id="rsq:Rsph17025_3838"/>
<accession>A4WZ79</accession>
<dbReference type="AlphaFoldDB" id="A4WZ79"/>
<geneLocation type="plasmid" evidence="1">
    <name>pRSPA01</name>
</geneLocation>